<dbReference type="InterPro" id="IPR037523">
    <property type="entry name" value="VOC_core"/>
</dbReference>
<reference evidence="2 3" key="1">
    <citation type="submission" date="2015-10" db="EMBL/GenBank/DDBJ databases">
        <title>Draft genome sequence of Streptomyces bungoensis DSM 41781, type strain for the species Streptomyces bungoensis.</title>
        <authorList>
            <person name="Ruckert C."/>
            <person name="Winkler A."/>
            <person name="Kalinowski J."/>
            <person name="Kampfer P."/>
            <person name="Glaeser S."/>
        </authorList>
    </citation>
    <scope>NUCLEOTIDE SEQUENCE [LARGE SCALE GENOMIC DNA]</scope>
    <source>
        <strain evidence="2 3">DSM 41781</strain>
    </source>
</reference>
<dbReference type="Proteomes" id="UP000053024">
    <property type="component" value="Unassembled WGS sequence"/>
</dbReference>
<dbReference type="SUPFAM" id="SSF54593">
    <property type="entry name" value="Glyoxalase/Bleomycin resistance protein/Dihydroxybiphenyl dioxygenase"/>
    <property type="match status" value="1"/>
</dbReference>
<evidence type="ECO:0000313" key="2">
    <source>
        <dbReference type="EMBL" id="KUN81505.1"/>
    </source>
</evidence>
<dbReference type="OrthoDB" id="485032at2"/>
<evidence type="ECO:0000259" key="1">
    <source>
        <dbReference type="PROSITE" id="PS51819"/>
    </source>
</evidence>
<dbReference type="AlphaFoldDB" id="A0A101SWI6"/>
<evidence type="ECO:0000313" key="3">
    <source>
        <dbReference type="Proteomes" id="UP000053024"/>
    </source>
</evidence>
<accession>A0A101SWI6</accession>
<dbReference type="EMBL" id="LMWX01000041">
    <property type="protein sequence ID" value="KUN81505.1"/>
    <property type="molecule type" value="Genomic_DNA"/>
</dbReference>
<comment type="caution">
    <text evidence="2">The sequence shown here is derived from an EMBL/GenBank/DDBJ whole genome shotgun (WGS) entry which is preliminary data.</text>
</comment>
<name>A0A101SWI6_9ACTN</name>
<dbReference type="RefSeq" id="WP_061926207.1">
    <property type="nucleotide sequence ID" value="NZ_KQ948863.1"/>
</dbReference>
<dbReference type="InterPro" id="IPR004360">
    <property type="entry name" value="Glyas_Fos-R_dOase_dom"/>
</dbReference>
<proteinExistence type="predicted"/>
<dbReference type="Pfam" id="PF00903">
    <property type="entry name" value="Glyoxalase"/>
    <property type="match status" value="1"/>
</dbReference>
<dbReference type="STRING" id="285568.AQJ66_24215"/>
<dbReference type="InterPro" id="IPR029068">
    <property type="entry name" value="Glyas_Bleomycin-R_OHBP_Dase"/>
</dbReference>
<gene>
    <name evidence="2" type="ORF">AQJ66_24215</name>
</gene>
<keyword evidence="3" id="KW-1185">Reference proteome</keyword>
<dbReference type="PROSITE" id="PS51819">
    <property type="entry name" value="VOC"/>
    <property type="match status" value="1"/>
</dbReference>
<protein>
    <submittedName>
        <fullName evidence="2">Glyoxalase</fullName>
    </submittedName>
</protein>
<dbReference type="Gene3D" id="3.10.180.10">
    <property type="entry name" value="2,3-Dihydroxybiphenyl 1,2-Dioxygenase, domain 1"/>
    <property type="match status" value="1"/>
</dbReference>
<feature type="domain" description="VOC" evidence="1">
    <location>
        <begin position="4"/>
        <end position="140"/>
    </location>
</feature>
<organism evidence="2 3">
    <name type="scientific">Streptomyces bungoensis</name>
    <dbReference type="NCBI Taxonomy" id="285568"/>
    <lineage>
        <taxon>Bacteria</taxon>
        <taxon>Bacillati</taxon>
        <taxon>Actinomycetota</taxon>
        <taxon>Actinomycetes</taxon>
        <taxon>Kitasatosporales</taxon>
        <taxon>Streptomycetaceae</taxon>
        <taxon>Streptomyces</taxon>
    </lineage>
</organism>
<sequence length="205" mass="21921">MDMKLEVVVVPVSDVDRDKDFYTELGWRLDADIAPDGDFRVVQVTPPGSPASVIFGTSVTVQAPGSAQGLHLVVDDIEAAREELKRRGANPSEVFHDAGGVFHHGGTGARVPGPDPLRSSYGSFLSFSDPDGNGWLLQEITTRLPGRLDPAVTAFASAEDLAGALRRAAAAHGEHEARLGARDDDWPDWYAQHMVSEQAGTQPPA</sequence>